<proteinExistence type="predicted"/>
<reference evidence="4" key="1">
    <citation type="journal article" date="2019" name="Int. J. Syst. Evol. Microbiol.">
        <title>The Global Catalogue of Microorganisms (GCM) 10K type strain sequencing project: providing services to taxonomists for standard genome sequencing and annotation.</title>
        <authorList>
            <consortium name="The Broad Institute Genomics Platform"/>
            <consortium name="The Broad Institute Genome Sequencing Center for Infectious Disease"/>
            <person name="Wu L."/>
            <person name="Ma J."/>
        </authorList>
    </citation>
    <scope>NUCLEOTIDE SEQUENCE [LARGE SCALE GENOMIC DNA]</scope>
    <source>
        <strain evidence="4">CGMCC 1.15772</strain>
    </source>
</reference>
<organism evidence="3 4">
    <name type="scientific">Deinococcus lacus</name>
    <dbReference type="NCBI Taxonomy" id="392561"/>
    <lineage>
        <taxon>Bacteria</taxon>
        <taxon>Thermotogati</taxon>
        <taxon>Deinococcota</taxon>
        <taxon>Deinococci</taxon>
        <taxon>Deinococcales</taxon>
        <taxon>Deinococcaceae</taxon>
        <taxon>Deinococcus</taxon>
    </lineage>
</organism>
<dbReference type="Pfam" id="PF12804">
    <property type="entry name" value="NTP_transf_3"/>
    <property type="match status" value="1"/>
</dbReference>
<dbReference type="Proteomes" id="UP001596297">
    <property type="component" value="Unassembled WGS sequence"/>
</dbReference>
<accession>A0ABW1YBR0</accession>
<dbReference type="PANTHER" id="PTHR19136:SF81">
    <property type="entry name" value="MOLYBDENUM COFACTOR GUANYLYLTRANSFERASE"/>
    <property type="match status" value="1"/>
</dbReference>
<keyword evidence="4" id="KW-1185">Reference proteome</keyword>
<feature type="domain" description="MobA-like NTP transferase" evidence="2">
    <location>
        <begin position="28"/>
        <end position="134"/>
    </location>
</feature>
<sequence>MQSPTLWNAVVLGGGDPGDAFAAAHGARVKPLIEVAGQPLGLYVLQALRASGRVRRVAYVGPLTPEMEALTDLRVTGSGQLLSNLEAGLRALKEQQGGPGAERVLVVTADIPMLTPQELADLLDQAAAQAPRLAWSTQWCAAKTARQLFRGPAHLRHRA</sequence>
<comment type="caution">
    <text evidence="3">The sequence shown here is derived from an EMBL/GenBank/DDBJ whole genome shotgun (WGS) entry which is preliminary data.</text>
</comment>
<keyword evidence="1 3" id="KW-0808">Transferase</keyword>
<dbReference type="InterPro" id="IPR029044">
    <property type="entry name" value="Nucleotide-diphossugar_trans"/>
</dbReference>
<gene>
    <name evidence="3" type="ORF">ACFP81_06775</name>
</gene>
<evidence type="ECO:0000256" key="1">
    <source>
        <dbReference type="ARBA" id="ARBA00022679"/>
    </source>
</evidence>
<dbReference type="SUPFAM" id="SSF53448">
    <property type="entry name" value="Nucleotide-diphospho-sugar transferases"/>
    <property type="match status" value="1"/>
</dbReference>
<dbReference type="EMBL" id="JBHSWD010000001">
    <property type="protein sequence ID" value="MFC6591746.1"/>
    <property type="molecule type" value="Genomic_DNA"/>
</dbReference>
<protein>
    <submittedName>
        <fullName evidence="3">NTP transferase domain-containing protein</fullName>
    </submittedName>
</protein>
<dbReference type="PANTHER" id="PTHR19136">
    <property type="entry name" value="MOLYBDENUM COFACTOR GUANYLYLTRANSFERASE"/>
    <property type="match status" value="1"/>
</dbReference>
<evidence type="ECO:0000259" key="2">
    <source>
        <dbReference type="Pfam" id="PF12804"/>
    </source>
</evidence>
<dbReference type="GO" id="GO:0016740">
    <property type="term" value="F:transferase activity"/>
    <property type="evidence" value="ECO:0007669"/>
    <property type="project" value="UniProtKB-KW"/>
</dbReference>
<evidence type="ECO:0000313" key="4">
    <source>
        <dbReference type="Proteomes" id="UP001596297"/>
    </source>
</evidence>
<name>A0ABW1YBR0_9DEIO</name>
<dbReference type="RefSeq" id="WP_380082756.1">
    <property type="nucleotide sequence ID" value="NZ_JBHSWD010000001.1"/>
</dbReference>
<dbReference type="Gene3D" id="3.90.550.10">
    <property type="entry name" value="Spore Coat Polysaccharide Biosynthesis Protein SpsA, Chain A"/>
    <property type="match status" value="1"/>
</dbReference>
<evidence type="ECO:0000313" key="3">
    <source>
        <dbReference type="EMBL" id="MFC6591746.1"/>
    </source>
</evidence>
<dbReference type="InterPro" id="IPR025877">
    <property type="entry name" value="MobA-like_NTP_Trfase"/>
</dbReference>